<dbReference type="EMBL" id="MG904991">
    <property type="protein sequence ID" value="AWU47638.1"/>
    <property type="molecule type" value="Genomic_DNA"/>
</dbReference>
<feature type="domain" description="TraI 2B/2B-like" evidence="3">
    <location>
        <begin position="86"/>
        <end position="128"/>
    </location>
</feature>
<evidence type="ECO:0000313" key="4">
    <source>
        <dbReference type="EMBL" id="AWU47638.1"/>
    </source>
</evidence>
<gene>
    <name evidence="4" type="primary">traI</name>
</gene>
<geneLocation type="plasmid" evidence="4">
    <name>p14ODK88</name>
</geneLocation>
<accession>A0A3S7M9S9</accession>
<organism evidence="4">
    <name type="scientific">Escherichia coli</name>
    <dbReference type="NCBI Taxonomy" id="562"/>
    <lineage>
        <taxon>Bacteria</taxon>
        <taxon>Pseudomonadati</taxon>
        <taxon>Pseudomonadota</taxon>
        <taxon>Gammaproteobacteria</taxon>
        <taxon>Enterobacterales</taxon>
        <taxon>Enterobacteriaceae</taxon>
        <taxon>Escherichia</taxon>
    </lineage>
</organism>
<sequence length="281" mass="31820">MAMKDAGVNIYRWQGGEQRPATIISEPDRNVRYARLAGDFAASVKAGEESVAQVSGVREQAILTQAIRSELKRQGVLGHPEVTMTALSPVWLDSRSRYLRDMYRPGMVMEQWNPETRSHDRYVIDRVPRLEGAWAPEHSVTEFSHSQEAKLAEAQQKAMLKGEAFPDVPMTLYEAIVRDYTGRTPEAREQTLIVTHLNEDRRVLNSMIHDAREKAGELGKEQVMVPVLNTANIPRHAESPVYSQSLGQWNKLPPTVSHIRPDFPEPYESPSDGLRGKNEYF</sequence>
<evidence type="ECO:0000256" key="1">
    <source>
        <dbReference type="SAM" id="MobiDB-lite"/>
    </source>
</evidence>
<protein>
    <submittedName>
        <fullName evidence="4">Multifunctional conjugation protein TraI</fullName>
    </submittedName>
</protein>
<name>A0A3S7M9S9_ECOLX</name>
<feature type="domain" description="TraI N-terminal subdomain" evidence="2">
    <location>
        <begin position="28"/>
        <end position="79"/>
    </location>
</feature>
<reference evidence="4" key="1">
    <citation type="submission" date="2018-02" db="EMBL/GenBank/DDBJ databases">
        <title>Multidrug Resistance Plasmids in Enterovirulent Escherichia coli Strains from Pigs in Switzerland.</title>
        <authorList>
            <person name="Brilhante M."/>
            <person name="Perreten V."/>
            <person name="Dona V."/>
        </authorList>
    </citation>
    <scope>NUCLEOTIDE SEQUENCE</scope>
    <source>
        <strain evidence="4">14OD0056</strain>
        <plasmid evidence="4">p14ODK88</plasmid>
    </source>
</reference>
<dbReference type="Pfam" id="PF18272">
    <property type="entry name" value="ssDNA_TraI_N"/>
    <property type="match status" value="1"/>
</dbReference>
<dbReference type="InterPro" id="IPR040987">
    <property type="entry name" value="TraI_N"/>
</dbReference>
<feature type="region of interest" description="Disordered" evidence="1">
    <location>
        <begin position="260"/>
        <end position="281"/>
    </location>
</feature>
<keyword evidence="4" id="KW-0614">Plasmid</keyword>
<evidence type="ECO:0000259" key="3">
    <source>
        <dbReference type="Pfam" id="PF18340"/>
    </source>
</evidence>
<dbReference type="InterPro" id="IPR040668">
    <property type="entry name" value="TraI_2B"/>
</dbReference>
<dbReference type="Pfam" id="PF18340">
    <property type="entry name" value="TraI_2B"/>
    <property type="match status" value="1"/>
</dbReference>
<proteinExistence type="predicted"/>
<evidence type="ECO:0000259" key="2">
    <source>
        <dbReference type="Pfam" id="PF18272"/>
    </source>
</evidence>
<dbReference type="AlphaFoldDB" id="A0A3S7M9S9"/>